<evidence type="ECO:0000313" key="2">
    <source>
        <dbReference type="EMBL" id="QBZ63479.1"/>
    </source>
</evidence>
<evidence type="ECO:0000256" key="1">
    <source>
        <dbReference type="SAM" id="SignalP"/>
    </source>
</evidence>
<reference evidence="2 3" key="1">
    <citation type="journal article" date="2019" name="Mol. Biol. Evol.">
        <title>Blast fungal genomes show frequent chromosomal changes, gene gains and losses, and effector gene turnover.</title>
        <authorList>
            <person name="Gomez Luciano L.B."/>
            <person name="Jason Tsai I."/>
            <person name="Chuma I."/>
            <person name="Tosa Y."/>
            <person name="Chen Y.H."/>
            <person name="Li J.Y."/>
            <person name="Li M.Y."/>
            <person name="Jade Lu M.Y."/>
            <person name="Nakayashiki H."/>
            <person name="Li W.H."/>
        </authorList>
    </citation>
    <scope>NUCLEOTIDE SEQUENCE [LARGE SCALE GENOMIC DNA]</scope>
    <source>
        <strain evidence="2">MZ5-1-6</strain>
    </source>
</reference>
<dbReference type="Proteomes" id="UP000294847">
    <property type="component" value="Chromosome 6"/>
</dbReference>
<dbReference type="AlphaFoldDB" id="A0A4P7NMY3"/>
<gene>
    <name evidence="2" type="ORF">PoMZ_05161</name>
</gene>
<proteinExistence type="predicted"/>
<protein>
    <submittedName>
        <fullName evidence="2">Uncharacterized protein</fullName>
    </submittedName>
</protein>
<sequence>MRFLSAILATLAMVQIGWAGEYGDCFGQKMKGNRVVGAYASTYYLQAADVACHKYKD</sequence>
<name>A0A4P7NMY3_PYROR</name>
<keyword evidence="1" id="KW-0732">Signal</keyword>
<organism evidence="2 3">
    <name type="scientific">Pyricularia oryzae</name>
    <name type="common">Rice blast fungus</name>
    <name type="synonym">Magnaporthe oryzae</name>
    <dbReference type="NCBI Taxonomy" id="318829"/>
    <lineage>
        <taxon>Eukaryota</taxon>
        <taxon>Fungi</taxon>
        <taxon>Dikarya</taxon>
        <taxon>Ascomycota</taxon>
        <taxon>Pezizomycotina</taxon>
        <taxon>Sordariomycetes</taxon>
        <taxon>Sordariomycetidae</taxon>
        <taxon>Magnaporthales</taxon>
        <taxon>Pyriculariaceae</taxon>
        <taxon>Pyricularia</taxon>
    </lineage>
</organism>
<evidence type="ECO:0000313" key="3">
    <source>
        <dbReference type="Proteomes" id="UP000294847"/>
    </source>
</evidence>
<dbReference type="EMBL" id="CP034209">
    <property type="protein sequence ID" value="QBZ63479.1"/>
    <property type="molecule type" value="Genomic_DNA"/>
</dbReference>
<feature type="signal peptide" evidence="1">
    <location>
        <begin position="1"/>
        <end position="19"/>
    </location>
</feature>
<feature type="chain" id="PRO_5020674803" evidence="1">
    <location>
        <begin position="20"/>
        <end position="57"/>
    </location>
</feature>
<accession>A0A4P7NMY3</accession>